<keyword evidence="1" id="KW-0472">Membrane</keyword>
<dbReference type="Proteomes" id="UP000176444">
    <property type="component" value="Unassembled WGS sequence"/>
</dbReference>
<accession>A0A1F4UT62</accession>
<proteinExistence type="predicted"/>
<sequence>MKSHFLLTIFALMFLAFGGLSYIIVMIPPVGYILYLFLFLLWAFNSLFLAVIFYIFSRSLGHESDRQRFRRQFKKGILIASTAILLLIIQRHFDII</sequence>
<comment type="caution">
    <text evidence="2">The sequence shown here is derived from an EMBL/GenBank/DDBJ whole genome shotgun (WGS) entry which is preliminary data.</text>
</comment>
<feature type="transmembrane region" description="Helical" evidence="1">
    <location>
        <begin position="33"/>
        <end position="56"/>
    </location>
</feature>
<feature type="transmembrane region" description="Helical" evidence="1">
    <location>
        <begin position="5"/>
        <end position="27"/>
    </location>
</feature>
<evidence type="ECO:0000313" key="3">
    <source>
        <dbReference type="Proteomes" id="UP000176444"/>
    </source>
</evidence>
<reference evidence="2 3" key="1">
    <citation type="journal article" date="2016" name="Nat. Commun.">
        <title>Thousands of microbial genomes shed light on interconnected biogeochemical processes in an aquifer system.</title>
        <authorList>
            <person name="Anantharaman K."/>
            <person name="Brown C.T."/>
            <person name="Hug L.A."/>
            <person name="Sharon I."/>
            <person name="Castelle C.J."/>
            <person name="Probst A.J."/>
            <person name="Thomas B.C."/>
            <person name="Singh A."/>
            <person name="Wilkins M.J."/>
            <person name="Karaoz U."/>
            <person name="Brodie E.L."/>
            <person name="Williams K.H."/>
            <person name="Hubbard S.S."/>
            <person name="Banfield J.F."/>
        </authorList>
    </citation>
    <scope>NUCLEOTIDE SEQUENCE [LARGE SCALE GENOMIC DNA]</scope>
</reference>
<organism evidence="2 3">
    <name type="scientific">candidate division WWE3 bacterium RIFCSPHIGHO2_01_FULL_35_17</name>
    <dbReference type="NCBI Taxonomy" id="1802614"/>
    <lineage>
        <taxon>Bacteria</taxon>
        <taxon>Katanobacteria</taxon>
    </lineage>
</organism>
<dbReference type="AlphaFoldDB" id="A0A1F4UT62"/>
<dbReference type="EMBL" id="MEUX01000016">
    <property type="protein sequence ID" value="OGC47393.1"/>
    <property type="molecule type" value="Genomic_DNA"/>
</dbReference>
<protein>
    <submittedName>
        <fullName evidence="2">Uncharacterized protein</fullName>
    </submittedName>
</protein>
<keyword evidence="1" id="KW-0812">Transmembrane</keyword>
<evidence type="ECO:0000313" key="2">
    <source>
        <dbReference type="EMBL" id="OGC47393.1"/>
    </source>
</evidence>
<name>A0A1F4UT62_UNCKA</name>
<evidence type="ECO:0000256" key="1">
    <source>
        <dbReference type="SAM" id="Phobius"/>
    </source>
</evidence>
<keyword evidence="1" id="KW-1133">Transmembrane helix</keyword>
<feature type="transmembrane region" description="Helical" evidence="1">
    <location>
        <begin position="76"/>
        <end position="93"/>
    </location>
</feature>
<gene>
    <name evidence="2" type="ORF">A2713_00845</name>
</gene>